<evidence type="ECO:0000313" key="1">
    <source>
        <dbReference type="EMBL" id="AEA43316.1"/>
    </source>
</evidence>
<dbReference type="STRING" id="755732.Fluta_1321"/>
<proteinExistence type="predicted"/>
<organism evidence="1 2">
    <name type="scientific">Fluviicola taffensis (strain DSM 16823 / NCIMB 13979 / RW262)</name>
    <dbReference type="NCBI Taxonomy" id="755732"/>
    <lineage>
        <taxon>Bacteria</taxon>
        <taxon>Pseudomonadati</taxon>
        <taxon>Bacteroidota</taxon>
        <taxon>Flavobacteriia</taxon>
        <taxon>Flavobacteriales</taxon>
        <taxon>Crocinitomicaceae</taxon>
        <taxon>Fluviicola</taxon>
    </lineage>
</organism>
<keyword evidence="2" id="KW-1185">Reference proteome</keyword>
<dbReference type="HOGENOM" id="CLU_1989364_0_0_10"/>
<gene>
    <name evidence="1" type="ordered locus">Fluta_1321</name>
</gene>
<dbReference type="KEGG" id="fte:Fluta_1321"/>
<dbReference type="EMBL" id="CP002542">
    <property type="protein sequence ID" value="AEA43316.1"/>
    <property type="molecule type" value="Genomic_DNA"/>
</dbReference>
<name>F2ICU2_FLUTR</name>
<evidence type="ECO:0000313" key="2">
    <source>
        <dbReference type="Proteomes" id="UP000007463"/>
    </source>
</evidence>
<reference evidence="2" key="2">
    <citation type="submission" date="2011-02" db="EMBL/GenBank/DDBJ databases">
        <title>The complete genome of Fluviicola taffensis DSM 16823.</title>
        <authorList>
            <consortium name="US DOE Joint Genome Institute (JGI-PGF)"/>
            <person name="Lucas S."/>
            <person name="Copeland A."/>
            <person name="Lapidus A."/>
            <person name="Bruce D."/>
            <person name="Goodwin L."/>
            <person name="Pitluck S."/>
            <person name="Kyrpides N."/>
            <person name="Mavromatis K."/>
            <person name="Ivanova N."/>
            <person name="Mikhailova N."/>
            <person name="Pagani I."/>
            <person name="Chertkov O."/>
            <person name="Detter J.C."/>
            <person name="Han C."/>
            <person name="Tapia R."/>
            <person name="Land M."/>
            <person name="Hauser L."/>
            <person name="Markowitz V."/>
            <person name="Cheng J.-F."/>
            <person name="Hugenholtz P."/>
            <person name="Woyke T."/>
            <person name="Wu D."/>
            <person name="Tindall B."/>
            <person name="Pomrenke H.G."/>
            <person name="Brambilla E."/>
            <person name="Klenk H.-P."/>
            <person name="Eisen J.A."/>
        </authorList>
    </citation>
    <scope>NUCLEOTIDE SEQUENCE [LARGE SCALE GENOMIC DNA]</scope>
    <source>
        <strain evidence="2">DSM 16823 / RW262 / RW262</strain>
    </source>
</reference>
<sequence length="125" mass="13785" precursor="true">MNKMVRKIGFMSVIAVLLVMGSCKKKDPSILKVFVRSANNELVNNAKVILIADVDSEPATPAYVDTVQSNSSGFATFDMQEFFDLLGKKETTGYFDVLVKKDTSEGSGYIRCRAHITNVITINLN</sequence>
<accession>F2ICU2</accession>
<protein>
    <submittedName>
        <fullName evidence="1">Uncharacterized protein</fullName>
    </submittedName>
</protein>
<dbReference type="PROSITE" id="PS51257">
    <property type="entry name" value="PROKAR_LIPOPROTEIN"/>
    <property type="match status" value="1"/>
</dbReference>
<reference evidence="1 2" key="1">
    <citation type="journal article" date="2011" name="Stand. Genomic Sci.">
        <title>Complete genome sequence of the gliding freshwater bacterium Fluviicola taffensis type strain (RW262).</title>
        <authorList>
            <person name="Woyke T."/>
            <person name="Chertkov O."/>
            <person name="Lapidus A."/>
            <person name="Nolan M."/>
            <person name="Lucas S."/>
            <person name="Del Rio T.G."/>
            <person name="Tice H."/>
            <person name="Cheng J.F."/>
            <person name="Tapia R."/>
            <person name="Han C."/>
            <person name="Goodwin L."/>
            <person name="Pitluck S."/>
            <person name="Liolios K."/>
            <person name="Pagani I."/>
            <person name="Ivanova N."/>
            <person name="Huntemann M."/>
            <person name="Mavromatis K."/>
            <person name="Mikhailova N."/>
            <person name="Pati A."/>
            <person name="Chen A."/>
            <person name="Palaniappan K."/>
            <person name="Land M."/>
            <person name="Hauser L."/>
            <person name="Brambilla E.M."/>
            <person name="Rohde M."/>
            <person name="Mwirichia R."/>
            <person name="Sikorski J."/>
            <person name="Tindall B.J."/>
            <person name="Goker M."/>
            <person name="Bristow J."/>
            <person name="Eisen J.A."/>
            <person name="Markowitz V."/>
            <person name="Hugenholtz P."/>
            <person name="Klenk H.P."/>
            <person name="Kyrpides N.C."/>
        </authorList>
    </citation>
    <scope>NUCLEOTIDE SEQUENCE [LARGE SCALE GENOMIC DNA]</scope>
    <source>
        <strain evidence="2">DSM 16823 / RW262 / RW262</strain>
    </source>
</reference>
<dbReference type="Proteomes" id="UP000007463">
    <property type="component" value="Chromosome"/>
</dbReference>
<dbReference type="AlphaFoldDB" id="F2ICU2"/>